<dbReference type="Proteomes" id="UP000254876">
    <property type="component" value="Unassembled WGS sequence"/>
</dbReference>
<feature type="coiled-coil region" evidence="1">
    <location>
        <begin position="171"/>
        <end position="205"/>
    </location>
</feature>
<organism evidence="2 3">
    <name type="scientific">Elizabethkingia anophelis</name>
    <dbReference type="NCBI Taxonomy" id="1117645"/>
    <lineage>
        <taxon>Bacteria</taxon>
        <taxon>Pseudomonadati</taxon>
        <taxon>Bacteroidota</taxon>
        <taxon>Flavobacteriia</taxon>
        <taxon>Flavobacteriales</taxon>
        <taxon>Weeksellaceae</taxon>
        <taxon>Elizabethkingia</taxon>
    </lineage>
</organism>
<feature type="coiled-coil region" evidence="1">
    <location>
        <begin position="247"/>
        <end position="274"/>
    </location>
</feature>
<evidence type="ECO:0000313" key="3">
    <source>
        <dbReference type="Proteomes" id="UP000254876"/>
    </source>
</evidence>
<protein>
    <recommendedName>
        <fullName evidence="4">Mobilization protein</fullName>
    </recommendedName>
</protein>
<reference evidence="2 3" key="1">
    <citation type="submission" date="2018-06" db="EMBL/GenBank/DDBJ databases">
        <authorList>
            <consortium name="Pathogen Informatics"/>
            <person name="Doyle S."/>
        </authorList>
    </citation>
    <scope>NUCLEOTIDE SEQUENCE [LARGE SCALE GENOMIC DNA]</scope>
    <source>
        <strain evidence="2 3">NCTC10588</strain>
    </source>
</reference>
<keyword evidence="1" id="KW-0175">Coiled coil</keyword>
<accession>A0A7Z7M0D2</accession>
<dbReference type="AlphaFoldDB" id="A0A7Z7M0D2"/>
<name>A0A7Z7M0D2_9FLAO</name>
<proteinExistence type="predicted"/>
<dbReference type="EMBL" id="UFYD01000003">
    <property type="protein sequence ID" value="STF08899.1"/>
    <property type="molecule type" value="Genomic_DNA"/>
</dbReference>
<comment type="caution">
    <text evidence="2">The sequence shown here is derived from an EMBL/GenBank/DDBJ whole genome shotgun (WGS) entry which is preliminary data.</text>
</comment>
<evidence type="ECO:0000313" key="2">
    <source>
        <dbReference type="EMBL" id="STF08899.1"/>
    </source>
</evidence>
<gene>
    <name evidence="2" type="ORF">NCTC10588_04115</name>
</gene>
<dbReference type="RefSeq" id="WP_115172725.1">
    <property type="nucleotide sequence ID" value="NZ_UFYD01000003.1"/>
</dbReference>
<sequence>MKTSINFKAAKPDSEVHNFRKKTFDYIRKDLSSKNEYWQEEKIADRLIKIENYCKEKSGRKLQKNAMPIREAVVVIKEDTTMLELQNLANKLQEELRIRIFQIAIHKDEGHYDKETNEWKPNYHAHLVADWQDLETGKTLKHQSFHYSKMQDIAAECLEMERGVSGSVGRLEAIAFKIQKKEEEYKELVEKIDEMKSTLKSQKSESLIVEKTDFLGFKKIVASETIENYKKAIKVYNTELLKNGKEKEVLIKNIAALESKNKGLNAEITALKKKNIALITNAEVHVTEKEKYYSSIKNLLEKSILSERSKNPNKDRSDKAEVLNEMRDICFRLSTTNNIPVTVFNEIFSSSETNGQFFILLRSGSYDGNDYSETNNMEMKKKKKKGRRI</sequence>
<evidence type="ECO:0008006" key="4">
    <source>
        <dbReference type="Google" id="ProtNLM"/>
    </source>
</evidence>
<evidence type="ECO:0000256" key="1">
    <source>
        <dbReference type="SAM" id="Coils"/>
    </source>
</evidence>